<reference evidence="1 2" key="1">
    <citation type="journal article" date="2019" name="Commun. Biol.">
        <title>The bagworm genome reveals a unique fibroin gene that provides high tensile strength.</title>
        <authorList>
            <person name="Kono N."/>
            <person name="Nakamura H."/>
            <person name="Ohtoshi R."/>
            <person name="Tomita M."/>
            <person name="Numata K."/>
            <person name="Arakawa K."/>
        </authorList>
    </citation>
    <scope>NUCLEOTIDE SEQUENCE [LARGE SCALE GENOMIC DNA]</scope>
</reference>
<dbReference type="EMBL" id="BGZK01000655">
    <property type="protein sequence ID" value="GBP54844.1"/>
    <property type="molecule type" value="Genomic_DNA"/>
</dbReference>
<dbReference type="AlphaFoldDB" id="A0A4C1WXP4"/>
<comment type="caution">
    <text evidence="1">The sequence shown here is derived from an EMBL/GenBank/DDBJ whole genome shotgun (WGS) entry which is preliminary data.</text>
</comment>
<proteinExistence type="predicted"/>
<sequence>MVHKIRPAFRQTDGYTEEQRRFSNRFPLTPFGCSVCHTGLDVWFLWVANPHSSPKSCGHSGGPKRPDLRSTLPSDAVRRYPFFRSARLRYSSSIPDGRAGDPLSPPFHGFIALGRCNQLCERVGQVGPIGRAEKSRADPTVSLERFTVNLIARNHSNVLKKVSFQN</sequence>
<accession>A0A4C1WXP4</accession>
<gene>
    <name evidence="1" type="ORF">EVAR_87918_1</name>
</gene>
<keyword evidence="2" id="KW-1185">Reference proteome</keyword>
<dbReference type="Proteomes" id="UP000299102">
    <property type="component" value="Unassembled WGS sequence"/>
</dbReference>
<evidence type="ECO:0000313" key="1">
    <source>
        <dbReference type="EMBL" id="GBP54844.1"/>
    </source>
</evidence>
<organism evidence="1 2">
    <name type="scientific">Eumeta variegata</name>
    <name type="common">Bagworm moth</name>
    <name type="synonym">Eumeta japonica</name>
    <dbReference type="NCBI Taxonomy" id="151549"/>
    <lineage>
        <taxon>Eukaryota</taxon>
        <taxon>Metazoa</taxon>
        <taxon>Ecdysozoa</taxon>
        <taxon>Arthropoda</taxon>
        <taxon>Hexapoda</taxon>
        <taxon>Insecta</taxon>
        <taxon>Pterygota</taxon>
        <taxon>Neoptera</taxon>
        <taxon>Endopterygota</taxon>
        <taxon>Lepidoptera</taxon>
        <taxon>Glossata</taxon>
        <taxon>Ditrysia</taxon>
        <taxon>Tineoidea</taxon>
        <taxon>Psychidae</taxon>
        <taxon>Oiketicinae</taxon>
        <taxon>Eumeta</taxon>
    </lineage>
</organism>
<protein>
    <submittedName>
        <fullName evidence="1">Uncharacterized protein</fullName>
    </submittedName>
</protein>
<name>A0A4C1WXP4_EUMVA</name>
<evidence type="ECO:0000313" key="2">
    <source>
        <dbReference type="Proteomes" id="UP000299102"/>
    </source>
</evidence>